<feature type="compositionally biased region" description="Basic and acidic residues" evidence="12">
    <location>
        <begin position="45"/>
        <end position="79"/>
    </location>
</feature>
<dbReference type="InterPro" id="IPR020094">
    <property type="entry name" value="TruA/RsuA/RluB/E/F_N"/>
</dbReference>
<dbReference type="InterPro" id="IPR020103">
    <property type="entry name" value="PsdUridine_synth_cat_dom_sf"/>
</dbReference>
<evidence type="ECO:0000256" key="9">
    <source>
        <dbReference type="ARBA" id="ARBA00042890"/>
    </source>
</evidence>
<name>A0ABV0GG92_9BURK</name>
<comment type="catalytic activity">
    <reaction evidence="3">
        <text>uridine(2604) in 23S rRNA = pseudouridine(2604) in 23S rRNA</text>
        <dbReference type="Rhea" id="RHEA:38875"/>
        <dbReference type="Rhea" id="RHEA-COMP:10093"/>
        <dbReference type="Rhea" id="RHEA-COMP:10094"/>
        <dbReference type="ChEBI" id="CHEBI:65314"/>
        <dbReference type="ChEBI" id="CHEBI:65315"/>
        <dbReference type="EC" id="5.4.99.21"/>
    </reaction>
</comment>
<accession>A0ABV0GG92</accession>
<evidence type="ECO:0000256" key="1">
    <source>
        <dbReference type="ARBA" id="ARBA00023235"/>
    </source>
</evidence>
<feature type="domain" description="RNA-binding S4" evidence="13">
    <location>
        <begin position="326"/>
        <end position="382"/>
    </location>
</feature>
<dbReference type="PROSITE" id="PS50889">
    <property type="entry name" value="S4"/>
    <property type="match status" value="1"/>
</dbReference>
<feature type="region of interest" description="Disordered" evidence="12">
    <location>
        <begin position="1"/>
        <end position="327"/>
    </location>
</feature>
<evidence type="ECO:0000313" key="14">
    <source>
        <dbReference type="EMBL" id="MEO3713969.1"/>
    </source>
</evidence>
<dbReference type="NCBIfam" id="TIGR00093">
    <property type="entry name" value="pseudouridine synthase"/>
    <property type="match status" value="1"/>
</dbReference>
<dbReference type="InterPro" id="IPR002942">
    <property type="entry name" value="S4_RNA-bd"/>
</dbReference>
<evidence type="ECO:0000313" key="15">
    <source>
        <dbReference type="Proteomes" id="UP001462640"/>
    </source>
</evidence>
<evidence type="ECO:0000256" key="4">
    <source>
        <dbReference type="ARBA" id="ARBA00038922"/>
    </source>
</evidence>
<dbReference type="CDD" id="cd00165">
    <property type="entry name" value="S4"/>
    <property type="match status" value="1"/>
</dbReference>
<comment type="catalytic activity">
    <reaction evidence="2">
        <text>uridine(35) in tRNA(Tyr) = pseudouridine(35) in tRNA(Tyr)</text>
        <dbReference type="Rhea" id="RHEA:60556"/>
        <dbReference type="Rhea" id="RHEA-COMP:15607"/>
        <dbReference type="Rhea" id="RHEA-COMP:15608"/>
        <dbReference type="ChEBI" id="CHEBI:65314"/>
        <dbReference type="ChEBI" id="CHEBI:65315"/>
    </reaction>
</comment>
<dbReference type="InterPro" id="IPR006145">
    <property type="entry name" value="PsdUridine_synth_RsuA/RluA"/>
</dbReference>
<evidence type="ECO:0000259" key="13">
    <source>
        <dbReference type="SMART" id="SM00363"/>
    </source>
</evidence>
<keyword evidence="15" id="KW-1185">Reference proteome</keyword>
<dbReference type="InterPro" id="IPR036986">
    <property type="entry name" value="S4_RNA-bd_sf"/>
</dbReference>
<dbReference type="PANTHER" id="PTHR47683">
    <property type="entry name" value="PSEUDOURIDINE SYNTHASE FAMILY PROTEIN-RELATED"/>
    <property type="match status" value="1"/>
</dbReference>
<sequence length="575" mass="63259">MATLTLKKKPAGDSTKTGKPGERRQPLRGTGVSRTRPTLAQAQTERAERQAAYEGRRASESQDQRHDGGRGPARPDRPGKPGGKPGFGAKPGGKFGGKPFRSEGPAGGRDRADRGDRPGGWSRGGDDERRFEGRGDHRGGHRFEGRNEGRNEGRFEGRGEFRGEGRGPGRPDFQGGDRGPGRGDHRGDHRGDPREGFRGEGRSDFRGAPRGPAHGEARGGYGPGRHDDRRPHGSAHEPPRGHGGHGGRDERGPRRPAEQDSSWGQQRPARRHEPQGHGPEHRGPDRGRDTAARPDQRRQTALRSHPEQAPRVPQPAPERLNSAEGERLSKRMSELGLASRREADEWIAAGWVKVDGHLATLGERVGPDARIEVDPAARQQQAQRVTILLHKPIGYVSGQAEDGYEPASVLIKSDTHWKDDPAGIKYHVGHSRFLAPAGRLDIDSTGLLVLTQDGRIAKQLIGDDSSIEKEYLVRVEYVGINGVKNESGQLDEQGLALLNHGLMLDDVELKPAKVSWANEDQLRFVLREGRKRQIRRMCELVGLKVTALKRVRIGRIPLGHLPAGQWRFLAPWEKF</sequence>
<feature type="compositionally biased region" description="Basic and acidic residues" evidence="12">
    <location>
        <begin position="108"/>
        <end position="117"/>
    </location>
</feature>
<dbReference type="Gene3D" id="3.30.70.1560">
    <property type="entry name" value="Alpha-L RNA-binding motif"/>
    <property type="match status" value="1"/>
</dbReference>
<dbReference type="EC" id="5.4.99.21" evidence="4"/>
<dbReference type="Pfam" id="PF01479">
    <property type="entry name" value="S4"/>
    <property type="match status" value="1"/>
</dbReference>
<feature type="compositionally biased region" description="Gly residues" evidence="12">
    <location>
        <begin position="80"/>
        <end position="96"/>
    </location>
</feature>
<feature type="compositionally biased region" description="Basic and acidic residues" evidence="12">
    <location>
        <begin position="179"/>
        <end position="217"/>
    </location>
</feature>
<evidence type="ECO:0000256" key="7">
    <source>
        <dbReference type="ARBA" id="ARBA00041697"/>
    </source>
</evidence>
<dbReference type="Gene3D" id="3.30.70.580">
    <property type="entry name" value="Pseudouridine synthase I, catalytic domain, N-terminal subdomain"/>
    <property type="match status" value="1"/>
</dbReference>
<feature type="compositionally biased region" description="Basic and acidic residues" evidence="12">
    <location>
        <begin position="271"/>
        <end position="308"/>
    </location>
</feature>
<evidence type="ECO:0000256" key="6">
    <source>
        <dbReference type="ARBA" id="ARBA00041420"/>
    </source>
</evidence>
<evidence type="ECO:0000256" key="12">
    <source>
        <dbReference type="SAM" id="MobiDB-lite"/>
    </source>
</evidence>
<feature type="compositionally biased region" description="Basic and acidic residues" evidence="12">
    <location>
        <begin position="124"/>
        <end position="169"/>
    </location>
</feature>
<protein>
    <recommendedName>
        <fullName evidence="5">Dual-specificity RNA pseudouridine synthase RluF</fullName>
        <ecNumber evidence="4">5.4.99.21</ecNumber>
    </recommendedName>
    <alternativeName>
        <fullName evidence="7">23S rRNA pseudouridine(2604) synthase</fullName>
    </alternativeName>
    <alternativeName>
        <fullName evidence="9">Ribosomal large subunit pseudouridine synthase F</fullName>
    </alternativeName>
    <alternativeName>
        <fullName evidence="8">rRNA pseudouridylate synthase F</fullName>
    </alternativeName>
    <alternativeName>
        <fullName evidence="10">rRNA-uridine isomerase F</fullName>
    </alternativeName>
    <alternativeName>
        <fullName evidence="6">tRNA(Tyr) pseudouridine(35) synthase</fullName>
    </alternativeName>
</protein>
<dbReference type="InterPro" id="IPR050343">
    <property type="entry name" value="RsuA_PseudoU_synthase"/>
</dbReference>
<organism evidence="14 15">
    <name type="scientific">Roseateles flavus</name>
    <dbReference type="NCBI Taxonomy" id="3149041"/>
    <lineage>
        <taxon>Bacteria</taxon>
        <taxon>Pseudomonadati</taxon>
        <taxon>Pseudomonadota</taxon>
        <taxon>Betaproteobacteria</taxon>
        <taxon>Burkholderiales</taxon>
        <taxon>Sphaerotilaceae</taxon>
        <taxon>Roseateles</taxon>
    </lineage>
</organism>
<feature type="compositionally biased region" description="Basic and acidic residues" evidence="12">
    <location>
        <begin position="224"/>
        <end position="258"/>
    </location>
</feature>
<evidence type="ECO:0000256" key="2">
    <source>
        <dbReference type="ARBA" id="ARBA00036390"/>
    </source>
</evidence>
<keyword evidence="11" id="KW-0694">RNA-binding</keyword>
<dbReference type="PANTHER" id="PTHR47683:SF2">
    <property type="entry name" value="RNA-BINDING S4 DOMAIN-CONTAINING PROTEIN"/>
    <property type="match status" value="1"/>
</dbReference>
<dbReference type="InterPro" id="IPR042092">
    <property type="entry name" value="PsdUridine_s_RsuA/RluB/E/F_cat"/>
</dbReference>
<comment type="caution">
    <text evidence="14">The sequence shown here is derived from an EMBL/GenBank/DDBJ whole genome shotgun (WGS) entry which is preliminary data.</text>
</comment>
<proteinExistence type="predicted"/>
<evidence type="ECO:0000256" key="11">
    <source>
        <dbReference type="PROSITE-ProRule" id="PRU00182"/>
    </source>
</evidence>
<reference evidence="14 15" key="1">
    <citation type="submission" date="2024-05" db="EMBL/GenBank/DDBJ databases">
        <title>Roseateles sp. 2.12 16S ribosomal RNA gene Genome sequencing and assembly.</title>
        <authorList>
            <person name="Woo H."/>
        </authorList>
    </citation>
    <scope>NUCLEOTIDE SEQUENCE [LARGE SCALE GENOMIC DNA]</scope>
    <source>
        <strain evidence="14 15">2.12</strain>
    </source>
</reference>
<evidence type="ECO:0000256" key="8">
    <source>
        <dbReference type="ARBA" id="ARBA00042843"/>
    </source>
</evidence>
<evidence type="ECO:0000256" key="3">
    <source>
        <dbReference type="ARBA" id="ARBA00036535"/>
    </source>
</evidence>
<evidence type="ECO:0000256" key="5">
    <source>
        <dbReference type="ARBA" id="ARBA00039989"/>
    </source>
</evidence>
<dbReference type="RefSeq" id="WP_347610848.1">
    <property type="nucleotide sequence ID" value="NZ_JBDPZC010000006.1"/>
</dbReference>
<gene>
    <name evidence="14" type="ORF">ABDJ40_14485</name>
</gene>
<dbReference type="SUPFAM" id="SSF55174">
    <property type="entry name" value="Alpha-L RNA-binding motif"/>
    <property type="match status" value="1"/>
</dbReference>
<evidence type="ECO:0000256" key="10">
    <source>
        <dbReference type="ARBA" id="ARBA00043147"/>
    </source>
</evidence>
<keyword evidence="1" id="KW-0413">Isomerase</keyword>
<dbReference type="SUPFAM" id="SSF55120">
    <property type="entry name" value="Pseudouridine synthase"/>
    <property type="match status" value="1"/>
</dbReference>
<dbReference type="Proteomes" id="UP001462640">
    <property type="component" value="Unassembled WGS sequence"/>
</dbReference>
<dbReference type="Pfam" id="PF00849">
    <property type="entry name" value="PseudoU_synth_2"/>
    <property type="match status" value="1"/>
</dbReference>
<dbReference type="InterPro" id="IPR000748">
    <property type="entry name" value="PsdUridine_synth_RsuA/RluB/E/F"/>
</dbReference>
<dbReference type="EMBL" id="JBDPZC010000006">
    <property type="protein sequence ID" value="MEO3713969.1"/>
    <property type="molecule type" value="Genomic_DNA"/>
</dbReference>
<dbReference type="Gene3D" id="3.10.290.10">
    <property type="entry name" value="RNA-binding S4 domain"/>
    <property type="match status" value="1"/>
</dbReference>
<dbReference type="SMART" id="SM00363">
    <property type="entry name" value="S4"/>
    <property type="match status" value="1"/>
</dbReference>